<evidence type="ECO:0000313" key="2">
    <source>
        <dbReference type="EMBL" id="EJW81877.1"/>
    </source>
</evidence>
<dbReference type="AlphaFoldDB" id="J9EXG7"/>
<comment type="caution">
    <text evidence="2">The sequence shown here is derived from an EMBL/GenBank/DDBJ whole genome shotgun (WGS) entry which is preliminary data.</text>
</comment>
<feature type="compositionally biased region" description="Polar residues" evidence="1">
    <location>
        <begin position="17"/>
        <end position="29"/>
    </location>
</feature>
<protein>
    <submittedName>
        <fullName evidence="2">Uncharacterized protein</fullName>
    </submittedName>
</protein>
<organism evidence="2 3">
    <name type="scientific">Wuchereria bancrofti</name>
    <dbReference type="NCBI Taxonomy" id="6293"/>
    <lineage>
        <taxon>Eukaryota</taxon>
        <taxon>Metazoa</taxon>
        <taxon>Ecdysozoa</taxon>
        <taxon>Nematoda</taxon>
        <taxon>Chromadorea</taxon>
        <taxon>Rhabditida</taxon>
        <taxon>Spirurina</taxon>
        <taxon>Spiruromorpha</taxon>
        <taxon>Filarioidea</taxon>
        <taxon>Onchocercidae</taxon>
        <taxon>Wuchereria</taxon>
    </lineage>
</organism>
<reference evidence="3" key="1">
    <citation type="submission" date="2012-08" db="EMBL/GenBank/DDBJ databases">
        <title>The Genome Sequence of Wuchereria bancrofti.</title>
        <authorList>
            <person name="Nutman T.B."/>
            <person name="Fink D.L."/>
            <person name="Russ C."/>
            <person name="Young S."/>
            <person name="Zeng Q."/>
            <person name="Koehrsen M."/>
            <person name="Alvarado L."/>
            <person name="Berlin A."/>
            <person name="Chapman S.B."/>
            <person name="Chen Z."/>
            <person name="Freedman E."/>
            <person name="Gellesch M."/>
            <person name="Goldberg J."/>
            <person name="Griggs A."/>
            <person name="Gujja S."/>
            <person name="Heilman E.R."/>
            <person name="Heiman D."/>
            <person name="Hepburn T."/>
            <person name="Howarth C."/>
            <person name="Jen D."/>
            <person name="Larson L."/>
            <person name="Lewis B."/>
            <person name="Mehta T."/>
            <person name="Park D."/>
            <person name="Pearson M."/>
            <person name="Roberts A."/>
            <person name="Saif S."/>
            <person name="Shea T."/>
            <person name="Shenoy N."/>
            <person name="Sisk P."/>
            <person name="Stolte C."/>
            <person name="Sykes S."/>
            <person name="Walk T."/>
            <person name="White J."/>
            <person name="Yandava C."/>
            <person name="Haas B."/>
            <person name="Henn M.R."/>
            <person name="Nusbaum C."/>
            <person name="Birren B."/>
        </authorList>
    </citation>
    <scope>NUCLEOTIDE SEQUENCE [LARGE SCALE GENOMIC DNA]</scope>
    <source>
        <strain evidence="3">NA</strain>
    </source>
</reference>
<proteinExistence type="predicted"/>
<dbReference type="EMBL" id="ADBV01003297">
    <property type="protein sequence ID" value="EJW81877.1"/>
    <property type="molecule type" value="Genomic_DNA"/>
</dbReference>
<gene>
    <name evidence="2" type="ORF">WUBG_07214</name>
</gene>
<evidence type="ECO:0000256" key="1">
    <source>
        <dbReference type="SAM" id="MobiDB-lite"/>
    </source>
</evidence>
<feature type="region of interest" description="Disordered" evidence="1">
    <location>
        <begin position="1"/>
        <end position="29"/>
    </location>
</feature>
<accession>J9EXG7</accession>
<sequence length="643" mass="72719">MNDERSEGNVDLCDGKSSGNSELQQLTSGYGNRQIQEAINPCSLMLEEDLMYHDERQNVPEKISNTNTTCFQLGFPFIDVAETASIHTNSILGSQNIFQQENNFYAQQPCVTPNCKTASETGAQQSVLFEFENYANQILGQKLIQPLVASNNSAAETNKDQMVDAFVFSQTASNSDDQQAAISDDGISKSVENFHQQLQIEKQEKLWTLFNENVVPEDFTANTVFIGLQYIDGKLFNVIGGLSNLANDCKQRFHLPIARYQKLQSTGILDEILHLVPESNEQLQETPFNAEFCETDHSEELTAKEIHAELEYSMPGIIPEIENIKVIHHITEEIPLVQNKPERTFLGENCSENEGFVIEQKQTNYINEPTELLISECDPENARQEILREEVERGKEFLPSTVEERSDNMKSVQVMKNFEDISKIQNEHKQSVECEKLQEQLLCERQQKKIANVEIEKNIKNPSKLLGLIPDERETEVSEANTLVYESARVSEEERKSDLTSNISDNKCEIYNQEGNENIAVDNAIIIRKSIESFGSANMREEKNNGSLQNELKNVNKDVTTSLKPTIKTTKKTIPATGTKKVSTMTDAMSPISKDVKKTNRMMTDRKSVTKLAVTLPSVSIARNIKLKEKKNCEAELKHTKKW</sequence>
<dbReference type="Proteomes" id="UP000004810">
    <property type="component" value="Unassembled WGS sequence"/>
</dbReference>
<evidence type="ECO:0000313" key="3">
    <source>
        <dbReference type="Proteomes" id="UP000004810"/>
    </source>
</evidence>
<name>J9EXG7_WUCBA</name>